<evidence type="ECO:0000313" key="1">
    <source>
        <dbReference type="EMBL" id="CAL5137224.1"/>
    </source>
</evidence>
<dbReference type="Proteomes" id="UP001497525">
    <property type="component" value="Unassembled WGS sequence"/>
</dbReference>
<reference evidence="1" key="1">
    <citation type="submission" date="2024-06" db="EMBL/GenBank/DDBJ databases">
        <authorList>
            <person name="Liu X."/>
            <person name="Lenzi L."/>
            <person name="Haldenby T S."/>
            <person name="Uol C."/>
        </authorList>
    </citation>
    <scope>NUCLEOTIDE SEQUENCE</scope>
</reference>
<sequence length="102" mass="11803">MDIQDLLSNFQSSTSEHLIDQLKGKINCLEDLDKQRKLLYDQYADKLNECDQVKSVHSEEKQEVKPVFQPVVSILKNFNKRHMKVAEAYQDALQDLADLVVP</sequence>
<proteinExistence type="predicted"/>
<accession>A0AAV2TLS8</accession>
<protein>
    <submittedName>
        <fullName evidence="1">Uncharacterized protein</fullName>
    </submittedName>
</protein>
<dbReference type="EMBL" id="CAXLJL010000378">
    <property type="protein sequence ID" value="CAL5137224.1"/>
    <property type="molecule type" value="Genomic_DNA"/>
</dbReference>
<organism evidence="1 2">
    <name type="scientific">Calicophoron daubneyi</name>
    <name type="common">Rumen fluke</name>
    <name type="synonym">Paramphistomum daubneyi</name>
    <dbReference type="NCBI Taxonomy" id="300641"/>
    <lineage>
        <taxon>Eukaryota</taxon>
        <taxon>Metazoa</taxon>
        <taxon>Spiralia</taxon>
        <taxon>Lophotrochozoa</taxon>
        <taxon>Platyhelminthes</taxon>
        <taxon>Trematoda</taxon>
        <taxon>Digenea</taxon>
        <taxon>Plagiorchiida</taxon>
        <taxon>Pronocephalata</taxon>
        <taxon>Paramphistomoidea</taxon>
        <taxon>Paramphistomidae</taxon>
        <taxon>Calicophoron</taxon>
    </lineage>
</organism>
<comment type="caution">
    <text evidence="1">The sequence shown here is derived from an EMBL/GenBank/DDBJ whole genome shotgun (WGS) entry which is preliminary data.</text>
</comment>
<evidence type="ECO:0000313" key="2">
    <source>
        <dbReference type="Proteomes" id="UP001497525"/>
    </source>
</evidence>
<name>A0AAV2TLS8_CALDB</name>
<dbReference type="AlphaFoldDB" id="A0AAV2TLS8"/>
<gene>
    <name evidence="1" type="ORF">CDAUBV1_LOCUS11478</name>
</gene>